<reference evidence="1" key="1">
    <citation type="submission" date="2020-04" db="EMBL/GenBank/DDBJ databases">
        <authorList>
            <person name="Alioto T."/>
            <person name="Alioto T."/>
            <person name="Gomez Garrido J."/>
        </authorList>
    </citation>
    <scope>NUCLEOTIDE SEQUENCE</scope>
    <source>
        <strain evidence="1">A484AB</strain>
    </source>
</reference>
<name>A0A6S7IIX2_PARCT</name>
<evidence type="ECO:0000313" key="1">
    <source>
        <dbReference type="EMBL" id="CAB4017626.1"/>
    </source>
</evidence>
<dbReference type="PANTHER" id="PTHR46704:SF9">
    <property type="entry name" value="BHLH DOMAIN-CONTAINING PROTEIN"/>
    <property type="match status" value="1"/>
</dbReference>
<comment type="caution">
    <text evidence="1">The sequence shown here is derived from an EMBL/GenBank/DDBJ whole genome shotgun (WGS) entry which is preliminary data.</text>
</comment>
<organism evidence="1 2">
    <name type="scientific">Paramuricea clavata</name>
    <name type="common">Red gorgonian</name>
    <name type="synonym">Violescent sea-whip</name>
    <dbReference type="NCBI Taxonomy" id="317549"/>
    <lineage>
        <taxon>Eukaryota</taxon>
        <taxon>Metazoa</taxon>
        <taxon>Cnidaria</taxon>
        <taxon>Anthozoa</taxon>
        <taxon>Octocorallia</taxon>
        <taxon>Malacalcyonacea</taxon>
        <taxon>Plexauridae</taxon>
        <taxon>Paramuricea</taxon>
    </lineage>
</organism>
<dbReference type="EMBL" id="CACRXK020009630">
    <property type="protein sequence ID" value="CAB4017626.1"/>
    <property type="molecule type" value="Genomic_DNA"/>
</dbReference>
<dbReference type="AlphaFoldDB" id="A0A6S7IIX2"/>
<sequence length="282" mass="31960">MPTIMYSSFLGVYVISTDSNRSIPECNHEEADTRIVVHVLHAIQVEQAKSVLVRNVDTDVVVILVGTFYNLKSIVPDIDLWVAFGMRGHFSYININTICVSLGEARSRSLPVSHALTGCDITSSFYGKGKKSAWQAWELYPDVTSTFEFLAKNAYHHLTADSAHFKKIERYVVVLFEKSGPLDSINKTRMELFCKNNRAMVKLPPTQDALLQHVHRSIFQAGIWSTSEHSQQAVASPDRFSWKEEGGSWVPKWITIPEVSKACSELTKCTCMQRFMHKMQVR</sequence>
<evidence type="ECO:0000313" key="2">
    <source>
        <dbReference type="Proteomes" id="UP001152795"/>
    </source>
</evidence>
<protein>
    <submittedName>
        <fullName evidence="1">Uncharacterized protein</fullName>
    </submittedName>
</protein>
<gene>
    <name evidence="1" type="ORF">PACLA_8A055162</name>
</gene>
<dbReference type="OrthoDB" id="5977580at2759"/>
<dbReference type="PANTHER" id="PTHR46704">
    <property type="entry name" value="CXC DOMAIN-CONTAINING PROTEIN-RELATED"/>
    <property type="match status" value="1"/>
</dbReference>
<keyword evidence="2" id="KW-1185">Reference proteome</keyword>
<accession>A0A6S7IIX2</accession>
<proteinExistence type="predicted"/>
<dbReference type="Proteomes" id="UP001152795">
    <property type="component" value="Unassembled WGS sequence"/>
</dbReference>